<keyword evidence="2 3" id="KW-0808">Transferase</keyword>
<organism evidence="3">
    <name type="scientific">Sinorhizobium medicae</name>
    <dbReference type="NCBI Taxonomy" id="110321"/>
    <lineage>
        <taxon>Bacteria</taxon>
        <taxon>Pseudomonadati</taxon>
        <taxon>Pseudomonadota</taxon>
        <taxon>Alphaproteobacteria</taxon>
        <taxon>Hyphomicrobiales</taxon>
        <taxon>Rhizobiaceae</taxon>
        <taxon>Sinorhizobium/Ensifer group</taxon>
        <taxon>Sinorhizobium</taxon>
    </lineage>
</organism>
<proteinExistence type="predicted"/>
<dbReference type="PANTHER" id="PTHR48043">
    <property type="entry name" value="EG:EG0003.4 PROTEIN-RELATED"/>
    <property type="match status" value="1"/>
</dbReference>
<dbReference type="CDD" id="cd03784">
    <property type="entry name" value="GT1_Gtf-like"/>
    <property type="match status" value="1"/>
</dbReference>
<accession>A0A508X897</accession>
<dbReference type="EMBL" id="CABFNB010000166">
    <property type="protein sequence ID" value="VTZ65988.1"/>
    <property type="molecule type" value="Genomic_DNA"/>
</dbReference>
<evidence type="ECO:0000313" key="3">
    <source>
        <dbReference type="EMBL" id="VTZ65988.1"/>
    </source>
</evidence>
<dbReference type="InterPro" id="IPR002213">
    <property type="entry name" value="UDP_glucos_trans"/>
</dbReference>
<gene>
    <name evidence="3" type="primary">crtX</name>
    <name evidence="3" type="ORF">EMEDMD4_940016</name>
</gene>
<dbReference type="Pfam" id="PF00201">
    <property type="entry name" value="UDPGT"/>
    <property type="match status" value="1"/>
</dbReference>
<name>A0A508X897_9HYPH</name>
<dbReference type="AlphaFoldDB" id="A0A508X897"/>
<sequence length="410" mass="44745">MHLALICPPFKSHIAVFETLGAELVRRGHRVTFILNAGAERYITGGFDVCAVEGTDARQMERVIDRASRPSGLLGVLRTVHDTAMLTDALCEHSPGHLRALGIDAVLGDQMEPAAGLLARHLRLPIISIACALPIERDETIPLPFLPWLYDPTQKGIRRNRGGERVSRLLLLEQNRVIRKWSRRFGLGATFHNLQSCLSDIATIAQTTQGFDFPRTSSNSSLHMVGPLRGKEQEEEIPFDVNPGKPFVFMSLGTLQGHRRSLFAAAARACRELHVQLLVAHCGGLDQDQAETLGATWVVDFAPQRAVLAQADLCITHCGMNTVMDALEFETPLLALPIAFDQPGVSARIVHHGVGARLSTRLLTTAKMKRAIATLLHEPGYKERTGKIGRTISAAGGLRKAADIIEAALV</sequence>
<dbReference type="SUPFAM" id="SSF53756">
    <property type="entry name" value="UDP-Glycosyltransferase/glycogen phosphorylase"/>
    <property type="match status" value="1"/>
</dbReference>
<dbReference type="EC" id="2.4.1.276" evidence="3"/>
<evidence type="ECO:0000256" key="2">
    <source>
        <dbReference type="ARBA" id="ARBA00022679"/>
    </source>
</evidence>
<dbReference type="Proteomes" id="UP000507954">
    <property type="component" value="Unassembled WGS sequence"/>
</dbReference>
<dbReference type="PANTHER" id="PTHR48043:SF145">
    <property type="entry name" value="FI06409P-RELATED"/>
    <property type="match status" value="1"/>
</dbReference>
<protein>
    <submittedName>
        <fullName evidence="3">Zeaxanthin glucosyltransferase</fullName>
        <ecNumber evidence="3">2.4.1.276</ecNumber>
    </submittedName>
</protein>
<evidence type="ECO:0000256" key="1">
    <source>
        <dbReference type="ARBA" id="ARBA00022676"/>
    </source>
</evidence>
<dbReference type="InterPro" id="IPR050271">
    <property type="entry name" value="UDP-glycosyltransferase"/>
</dbReference>
<keyword evidence="1 3" id="KW-0328">Glycosyltransferase</keyword>
<reference evidence="3" key="1">
    <citation type="submission" date="2019-06" db="EMBL/GenBank/DDBJ databases">
        <authorList>
            <person name="Le Quere A."/>
            <person name="Colella S."/>
        </authorList>
    </citation>
    <scope>NUCLEOTIDE SEQUENCE</scope>
    <source>
        <strain evidence="3">EmedicaeMD41</strain>
    </source>
</reference>
<dbReference type="Gene3D" id="3.40.50.2000">
    <property type="entry name" value="Glycogen Phosphorylase B"/>
    <property type="match status" value="2"/>
</dbReference>
<dbReference type="RefSeq" id="WP_180162385.1">
    <property type="nucleotide sequence ID" value="NZ_CABFNB010000166.1"/>
</dbReference>
<dbReference type="GO" id="GO:0008194">
    <property type="term" value="F:UDP-glycosyltransferase activity"/>
    <property type="evidence" value="ECO:0007669"/>
    <property type="project" value="InterPro"/>
</dbReference>